<dbReference type="InterPro" id="IPR029060">
    <property type="entry name" value="PIN-like_dom_sf"/>
</dbReference>
<dbReference type="EMBL" id="LAZR01054289">
    <property type="protein sequence ID" value="KKK78873.1"/>
    <property type="molecule type" value="Genomic_DNA"/>
</dbReference>
<dbReference type="Pfam" id="PF02739">
    <property type="entry name" value="5_3_exonuc_N"/>
    <property type="match status" value="1"/>
</dbReference>
<protein>
    <recommendedName>
        <fullName evidence="1">5'-3' exonuclease alpha-helical arch N-terminal domain-containing protein</fullName>
    </recommendedName>
</protein>
<evidence type="ECO:0000259" key="1">
    <source>
        <dbReference type="Pfam" id="PF02739"/>
    </source>
</evidence>
<sequence length="76" mass="8608">MTTRTKKLLIIDANALVHRTFHALPPLSTQDGRPVGALYGLANVLIKVLKQEHPDYVIAAFDTPEPTFRKKMFIDY</sequence>
<dbReference type="InterPro" id="IPR020046">
    <property type="entry name" value="5-3_exonucl_a-hlix_arch_N"/>
</dbReference>
<gene>
    <name evidence="2" type="ORF">LCGC14_2839200</name>
</gene>
<dbReference type="SUPFAM" id="SSF88723">
    <property type="entry name" value="PIN domain-like"/>
    <property type="match status" value="1"/>
</dbReference>
<dbReference type="Gene3D" id="3.40.50.1010">
    <property type="entry name" value="5'-nuclease"/>
    <property type="match status" value="1"/>
</dbReference>
<feature type="non-terminal residue" evidence="2">
    <location>
        <position position="76"/>
    </location>
</feature>
<dbReference type="GO" id="GO:0003677">
    <property type="term" value="F:DNA binding"/>
    <property type="evidence" value="ECO:0007669"/>
    <property type="project" value="InterPro"/>
</dbReference>
<dbReference type="CDD" id="cd09859">
    <property type="entry name" value="PIN_53EXO"/>
    <property type="match status" value="1"/>
</dbReference>
<name>A0A0F8YBZ4_9ZZZZ</name>
<dbReference type="GO" id="GO:0016788">
    <property type="term" value="F:hydrolase activity, acting on ester bonds"/>
    <property type="evidence" value="ECO:0007669"/>
    <property type="project" value="UniProtKB-ARBA"/>
</dbReference>
<accession>A0A0F8YBZ4</accession>
<proteinExistence type="predicted"/>
<dbReference type="AlphaFoldDB" id="A0A0F8YBZ4"/>
<organism evidence="2">
    <name type="scientific">marine sediment metagenome</name>
    <dbReference type="NCBI Taxonomy" id="412755"/>
    <lineage>
        <taxon>unclassified sequences</taxon>
        <taxon>metagenomes</taxon>
        <taxon>ecological metagenomes</taxon>
    </lineage>
</organism>
<feature type="domain" description="5'-3' exonuclease alpha-helical arch N-terminal" evidence="1">
    <location>
        <begin position="7"/>
        <end position="76"/>
    </location>
</feature>
<comment type="caution">
    <text evidence="2">The sequence shown here is derived from an EMBL/GenBank/DDBJ whole genome shotgun (WGS) entry which is preliminary data.</text>
</comment>
<reference evidence="2" key="1">
    <citation type="journal article" date="2015" name="Nature">
        <title>Complex archaea that bridge the gap between prokaryotes and eukaryotes.</title>
        <authorList>
            <person name="Spang A."/>
            <person name="Saw J.H."/>
            <person name="Jorgensen S.L."/>
            <person name="Zaremba-Niedzwiedzka K."/>
            <person name="Martijn J."/>
            <person name="Lind A.E."/>
            <person name="van Eijk R."/>
            <person name="Schleper C."/>
            <person name="Guy L."/>
            <person name="Ettema T.J."/>
        </authorList>
    </citation>
    <scope>NUCLEOTIDE SEQUENCE</scope>
</reference>
<dbReference type="GO" id="GO:0004518">
    <property type="term" value="F:nuclease activity"/>
    <property type="evidence" value="ECO:0007669"/>
    <property type="project" value="UniProtKB-ARBA"/>
</dbReference>
<evidence type="ECO:0000313" key="2">
    <source>
        <dbReference type="EMBL" id="KKK78873.1"/>
    </source>
</evidence>